<name>A0A2V2FSK6_9FIRM</name>
<protein>
    <submittedName>
        <fullName evidence="3">Uncharacterized protein</fullName>
    </submittedName>
</protein>
<keyword evidence="1" id="KW-0812">Transmembrane</keyword>
<organism evidence="3 4">
    <name type="scientific">Dielma fastidiosa</name>
    <dbReference type="NCBI Taxonomy" id="1034346"/>
    <lineage>
        <taxon>Bacteria</taxon>
        <taxon>Bacillati</taxon>
        <taxon>Bacillota</taxon>
        <taxon>Erysipelotrichia</taxon>
        <taxon>Erysipelotrichales</taxon>
        <taxon>Erysipelotrichaceae</taxon>
        <taxon>Dielma</taxon>
    </lineage>
</organism>
<evidence type="ECO:0000313" key="3">
    <source>
        <dbReference type="EMBL" id="PXX79048.1"/>
    </source>
</evidence>
<feature type="transmembrane region" description="Helical" evidence="1">
    <location>
        <begin position="115"/>
        <end position="134"/>
    </location>
</feature>
<dbReference type="RefSeq" id="WP_022937536.1">
    <property type="nucleotide sequence ID" value="NZ_BAABZA010000001.1"/>
</dbReference>
<feature type="transmembrane region" description="Helical" evidence="1">
    <location>
        <begin position="140"/>
        <end position="157"/>
    </location>
</feature>
<dbReference type="Proteomes" id="UP001276902">
    <property type="component" value="Unassembled WGS sequence"/>
</dbReference>
<dbReference type="Proteomes" id="UP000247612">
    <property type="component" value="Unassembled WGS sequence"/>
</dbReference>
<sequence>MRESIKELKNKYLINHLLSRDEVSIELAKGVTDDEEYCTLMWLLGVLYQEEGNKNAATYCCLRANEIWCMNQLKPKKRRSELIFTNFIMDTEMETFIQQKIAFMKDKYKHIKRQLIYISICFGSLAFLISFFFLKLSIGAAIIEWVCFSVLSFWFTYGRSKDRFYVLQSEASGKYLSEADMNFDKKYL</sequence>
<keyword evidence="4" id="KW-1185">Reference proteome</keyword>
<reference evidence="2" key="2">
    <citation type="submission" date="2022-03" db="EMBL/GenBank/DDBJ databases">
        <title>First case of bacteraemia caused by Dielma fastidiosa in a patient hospitalised with diverticulitis.</title>
        <authorList>
            <person name="Forman-Ankjaer B."/>
            <person name="Hvid-Jensen F."/>
            <person name="Kobel C.M."/>
            <person name="Greve T."/>
        </authorList>
    </citation>
    <scope>NUCLEOTIDE SEQUENCE</scope>
    <source>
        <strain evidence="2">AUH_DF_2021</strain>
    </source>
</reference>
<dbReference type="AlphaFoldDB" id="A0A2V2FSK6"/>
<keyword evidence="1" id="KW-1133">Transmembrane helix</keyword>
<dbReference type="STRING" id="1034346.GCA_000313565_01221"/>
<dbReference type="GeneID" id="94439604"/>
<reference evidence="3 4" key="1">
    <citation type="submission" date="2018-05" db="EMBL/GenBank/DDBJ databases">
        <title>Genomic Encyclopedia of Type Strains, Phase IV (KMG-IV): sequencing the most valuable type-strain genomes for metagenomic binning, comparative biology and taxonomic classification.</title>
        <authorList>
            <person name="Goeker M."/>
        </authorList>
    </citation>
    <scope>NUCLEOTIDE SEQUENCE [LARGE SCALE GENOMIC DNA]</scope>
    <source>
        <strain evidence="3 4">JC118</strain>
    </source>
</reference>
<dbReference type="OrthoDB" id="1651260at2"/>
<evidence type="ECO:0000256" key="1">
    <source>
        <dbReference type="SAM" id="Phobius"/>
    </source>
</evidence>
<accession>A0A2V2FSK6</accession>
<evidence type="ECO:0000313" key="2">
    <source>
        <dbReference type="EMBL" id="MDY5167665.1"/>
    </source>
</evidence>
<comment type="caution">
    <text evidence="3">The sequence shown here is derived from an EMBL/GenBank/DDBJ whole genome shotgun (WGS) entry which is preliminary data.</text>
</comment>
<gene>
    <name evidence="3" type="ORF">DES51_106167</name>
    <name evidence="2" type="ORF">MQE39_05945</name>
</gene>
<proteinExistence type="predicted"/>
<keyword evidence="1" id="KW-0472">Membrane</keyword>
<dbReference type="EMBL" id="QJKH01000006">
    <property type="protein sequence ID" value="PXX79048.1"/>
    <property type="molecule type" value="Genomic_DNA"/>
</dbReference>
<dbReference type="EMBL" id="JALDAW010000011">
    <property type="protein sequence ID" value="MDY5167665.1"/>
    <property type="molecule type" value="Genomic_DNA"/>
</dbReference>
<evidence type="ECO:0000313" key="4">
    <source>
        <dbReference type="Proteomes" id="UP000247612"/>
    </source>
</evidence>